<evidence type="ECO:0000256" key="3">
    <source>
        <dbReference type="ARBA" id="ARBA00024025"/>
    </source>
</evidence>
<evidence type="ECO:0000313" key="5">
    <source>
        <dbReference type="EMBL" id="SDH70683.1"/>
    </source>
</evidence>
<dbReference type="PANTHER" id="PTHR45896">
    <property type="entry name" value="N-ALPHA-ACETYLTRANSFERASE 30"/>
    <property type="match status" value="1"/>
</dbReference>
<dbReference type="CDD" id="cd04301">
    <property type="entry name" value="NAT_SF"/>
    <property type="match status" value="1"/>
</dbReference>
<dbReference type="InterPro" id="IPR044542">
    <property type="entry name" value="NAA30-like"/>
</dbReference>
<proteinExistence type="inferred from homology"/>
<gene>
    <name evidence="5" type="ORF">SAMN05421846_101629</name>
</gene>
<dbReference type="STRING" id="311334.SAMN05421846_101629"/>
<comment type="similarity">
    <text evidence="3">Belongs to the acetyltransferase family. MAK3 subfamily.</text>
</comment>
<dbReference type="Pfam" id="PF00583">
    <property type="entry name" value="Acetyltransf_1"/>
    <property type="match status" value="1"/>
</dbReference>
<organism evidence="5 6">
    <name type="scientific">Chryseobacterium taeanense</name>
    <dbReference type="NCBI Taxonomy" id="311334"/>
    <lineage>
        <taxon>Bacteria</taxon>
        <taxon>Pseudomonadati</taxon>
        <taxon>Bacteroidota</taxon>
        <taxon>Flavobacteriia</taxon>
        <taxon>Flavobacteriales</taxon>
        <taxon>Weeksellaceae</taxon>
        <taxon>Chryseobacterium group</taxon>
        <taxon>Chryseobacterium</taxon>
    </lineage>
</organism>
<dbReference type="GO" id="GO:0031417">
    <property type="term" value="C:NatC complex"/>
    <property type="evidence" value="ECO:0007669"/>
    <property type="project" value="TreeGrafter"/>
</dbReference>
<dbReference type="GO" id="GO:0004596">
    <property type="term" value="F:protein-N-terminal amino-acid acetyltransferase activity"/>
    <property type="evidence" value="ECO:0007669"/>
    <property type="project" value="InterPro"/>
</dbReference>
<dbReference type="RefSeq" id="WP_228400689.1">
    <property type="nucleotide sequence ID" value="NZ_FNDW01000001.1"/>
</dbReference>
<evidence type="ECO:0000256" key="2">
    <source>
        <dbReference type="ARBA" id="ARBA00023315"/>
    </source>
</evidence>
<reference evidence="6" key="1">
    <citation type="submission" date="2016-10" db="EMBL/GenBank/DDBJ databases">
        <authorList>
            <person name="Varghese N."/>
            <person name="Submissions S."/>
        </authorList>
    </citation>
    <scope>NUCLEOTIDE SEQUENCE [LARGE SCALE GENOMIC DNA]</scope>
    <source>
        <strain evidence="6">DSM 17071</strain>
    </source>
</reference>
<dbReference type="Proteomes" id="UP000198869">
    <property type="component" value="Unassembled WGS sequence"/>
</dbReference>
<dbReference type="SUPFAM" id="SSF55729">
    <property type="entry name" value="Acyl-CoA N-acyltransferases (Nat)"/>
    <property type="match status" value="1"/>
</dbReference>
<protein>
    <submittedName>
        <fullName evidence="5">Acetyltransferase (GNAT) family protein</fullName>
    </submittedName>
</protein>
<dbReference type="AlphaFoldDB" id="A0A1G8EL64"/>
<dbReference type="InterPro" id="IPR000182">
    <property type="entry name" value="GNAT_dom"/>
</dbReference>
<keyword evidence="1 5" id="KW-0808">Transferase</keyword>
<evidence type="ECO:0000256" key="1">
    <source>
        <dbReference type="ARBA" id="ARBA00022679"/>
    </source>
</evidence>
<evidence type="ECO:0000259" key="4">
    <source>
        <dbReference type="PROSITE" id="PS51186"/>
    </source>
</evidence>
<sequence>MQIQKLEKLPGNPTISWGMNGYTTDKIFVVSAIEVENTFEFSLREKPQHYKKTWEINSDDIHYLNTIIEQKHSFGAYHEDELIAWIICNYKARNNSLFIESLLVSETFRGQNIGRLLIKSVNREARELRCRIVEMETQNTNYQAIKFFQNAGFTITGINTKLYNDSTETALFMSYDVLI</sequence>
<keyword evidence="6" id="KW-1185">Reference proteome</keyword>
<dbReference type="PROSITE" id="PS51186">
    <property type="entry name" value="GNAT"/>
    <property type="match status" value="1"/>
</dbReference>
<accession>A0A1G8EL64</accession>
<dbReference type="InterPro" id="IPR016181">
    <property type="entry name" value="Acyl_CoA_acyltransferase"/>
</dbReference>
<feature type="domain" description="N-acetyltransferase" evidence="4">
    <location>
        <begin position="33"/>
        <end position="178"/>
    </location>
</feature>
<dbReference type="EMBL" id="FNDW01000001">
    <property type="protein sequence ID" value="SDH70683.1"/>
    <property type="molecule type" value="Genomic_DNA"/>
</dbReference>
<dbReference type="Gene3D" id="3.40.630.30">
    <property type="match status" value="1"/>
</dbReference>
<name>A0A1G8EL64_9FLAO</name>
<evidence type="ECO:0000313" key="6">
    <source>
        <dbReference type="Proteomes" id="UP000198869"/>
    </source>
</evidence>
<keyword evidence="2" id="KW-0012">Acyltransferase</keyword>
<dbReference type="PANTHER" id="PTHR45896:SF1">
    <property type="entry name" value="N-ALPHA-ACETYLTRANSFERASE 30"/>
    <property type="match status" value="1"/>
</dbReference>